<keyword evidence="3" id="KW-1185">Reference proteome</keyword>
<gene>
    <name evidence="1" type="ORF">B0H15DRAFT_945189</name>
    <name evidence="2" type="ORF">B0H15DRAFT_945190</name>
</gene>
<organism evidence="1 3">
    <name type="scientific">Mycena belliarum</name>
    <dbReference type="NCBI Taxonomy" id="1033014"/>
    <lineage>
        <taxon>Eukaryota</taxon>
        <taxon>Fungi</taxon>
        <taxon>Dikarya</taxon>
        <taxon>Basidiomycota</taxon>
        <taxon>Agaricomycotina</taxon>
        <taxon>Agaricomycetes</taxon>
        <taxon>Agaricomycetidae</taxon>
        <taxon>Agaricales</taxon>
        <taxon>Marasmiineae</taxon>
        <taxon>Mycenaceae</taxon>
        <taxon>Mycena</taxon>
    </lineage>
</organism>
<sequence>MSRAIFATFKIQPVADSQGWNFGIVFLILLRLLSIALSTSNPPRKHGHRLSGISHTQIEEPSDATPGCGCVALVTDALSSVLPPSQVTALLRTQYIDPPQTTQTTQTFLSGKKAAGRHVVPTSAMQRVRAAFGVPRRRRAAAPSAPRFTAWRFCENMTFRAPANHPKPPFFSGKKAAGRHIPPATAMQRVLAGFGVPRRRRAAAPSALRGHIASP</sequence>
<evidence type="ECO:0000313" key="2">
    <source>
        <dbReference type="EMBL" id="KAJ7098681.1"/>
    </source>
</evidence>
<evidence type="ECO:0000313" key="3">
    <source>
        <dbReference type="Proteomes" id="UP001222325"/>
    </source>
</evidence>
<accession>A0AAD6UDT8</accession>
<comment type="caution">
    <text evidence="1">The sequence shown here is derived from an EMBL/GenBank/DDBJ whole genome shotgun (WGS) entry which is preliminary data.</text>
</comment>
<reference evidence="1" key="1">
    <citation type="submission" date="2023-03" db="EMBL/GenBank/DDBJ databases">
        <title>Massive genome expansion in bonnet fungi (Mycena s.s.) driven by repeated elements and novel gene families across ecological guilds.</title>
        <authorList>
            <consortium name="Lawrence Berkeley National Laboratory"/>
            <person name="Harder C.B."/>
            <person name="Miyauchi S."/>
            <person name="Viragh M."/>
            <person name="Kuo A."/>
            <person name="Thoen E."/>
            <person name="Andreopoulos B."/>
            <person name="Lu D."/>
            <person name="Skrede I."/>
            <person name="Drula E."/>
            <person name="Henrissat B."/>
            <person name="Morin E."/>
            <person name="Kohler A."/>
            <person name="Barry K."/>
            <person name="LaButti K."/>
            <person name="Morin E."/>
            <person name="Salamov A."/>
            <person name="Lipzen A."/>
            <person name="Mereny Z."/>
            <person name="Hegedus B."/>
            <person name="Baldrian P."/>
            <person name="Stursova M."/>
            <person name="Weitz H."/>
            <person name="Taylor A."/>
            <person name="Grigoriev I.V."/>
            <person name="Nagy L.G."/>
            <person name="Martin F."/>
            <person name="Kauserud H."/>
        </authorList>
    </citation>
    <scope>NUCLEOTIDE SEQUENCE</scope>
    <source>
        <strain evidence="1">CBHHK173m</strain>
    </source>
</reference>
<protein>
    <submittedName>
        <fullName evidence="1">Uncharacterized protein</fullName>
    </submittedName>
</protein>
<dbReference type="Proteomes" id="UP001222325">
    <property type="component" value="Unassembled WGS sequence"/>
</dbReference>
<dbReference type="EMBL" id="JARJCN010000008">
    <property type="protein sequence ID" value="KAJ7098681.1"/>
    <property type="molecule type" value="Genomic_DNA"/>
</dbReference>
<name>A0AAD6UDT8_9AGAR</name>
<dbReference type="AlphaFoldDB" id="A0AAD6UDT8"/>
<dbReference type="EMBL" id="JARJCN010000008">
    <property type="protein sequence ID" value="KAJ7098680.1"/>
    <property type="molecule type" value="Genomic_DNA"/>
</dbReference>
<evidence type="ECO:0000313" key="1">
    <source>
        <dbReference type="EMBL" id="KAJ7098680.1"/>
    </source>
</evidence>
<proteinExistence type="predicted"/>